<dbReference type="PANTHER" id="PTHR23345">
    <property type="entry name" value="VITELLOGENIN-RELATED"/>
    <property type="match status" value="1"/>
</dbReference>
<feature type="non-terminal residue" evidence="3">
    <location>
        <position position="252"/>
    </location>
</feature>
<keyword evidence="1" id="KW-0758">Storage protein</keyword>
<dbReference type="AlphaFoldDB" id="B8XJF8"/>
<organism evidence="3">
    <name type="scientific">Rana dybowskii</name>
    <name type="common">Dybovsky's frog</name>
    <name type="synonym">Korean brown frog</name>
    <dbReference type="NCBI Taxonomy" id="71582"/>
    <lineage>
        <taxon>Eukaryota</taxon>
        <taxon>Metazoa</taxon>
        <taxon>Chordata</taxon>
        <taxon>Craniata</taxon>
        <taxon>Vertebrata</taxon>
        <taxon>Euteleostomi</taxon>
        <taxon>Amphibia</taxon>
        <taxon>Batrachia</taxon>
        <taxon>Anura</taxon>
        <taxon>Neobatrachia</taxon>
        <taxon>Ranoidea</taxon>
        <taxon>Ranidae</taxon>
        <taxon>Rana</taxon>
        <taxon>Rana</taxon>
    </lineage>
</organism>
<name>B8XJF8_RANDY</name>
<dbReference type="Pfam" id="PF00094">
    <property type="entry name" value="VWD"/>
    <property type="match status" value="1"/>
</dbReference>
<proteinExistence type="evidence at transcript level"/>
<protein>
    <submittedName>
        <fullName evidence="3">Vitellogenin A2</fullName>
    </submittedName>
</protein>
<evidence type="ECO:0000313" key="3">
    <source>
        <dbReference type="EMBL" id="ACJ22899.1"/>
    </source>
</evidence>
<feature type="domain" description="VWFD" evidence="2">
    <location>
        <begin position="23"/>
        <end position="201"/>
    </location>
</feature>
<dbReference type="GO" id="GO:0032355">
    <property type="term" value="P:response to estradiol"/>
    <property type="evidence" value="ECO:0007669"/>
    <property type="project" value="TreeGrafter"/>
</dbReference>
<dbReference type="GO" id="GO:0045735">
    <property type="term" value="F:nutrient reservoir activity"/>
    <property type="evidence" value="ECO:0007669"/>
    <property type="project" value="UniProtKB-KW"/>
</dbReference>
<dbReference type="PANTHER" id="PTHR23345:SF15">
    <property type="entry name" value="VITELLOGENIN 1-RELATED"/>
    <property type="match status" value="1"/>
</dbReference>
<dbReference type="InterPro" id="IPR001846">
    <property type="entry name" value="VWF_type-D"/>
</dbReference>
<dbReference type="SMART" id="SM00216">
    <property type="entry name" value="VWD"/>
    <property type="match status" value="1"/>
</dbReference>
<evidence type="ECO:0000256" key="1">
    <source>
        <dbReference type="ARBA" id="ARBA00022761"/>
    </source>
</evidence>
<feature type="non-terminal residue" evidence="3">
    <location>
        <position position="1"/>
    </location>
</feature>
<accession>B8XJF8</accession>
<sequence length="252" mass="27963">ILQAPSLNILAEAPQILKEFLQGECKVSENQITTLNGVKLAQTIPEGCYHILAQDCSEELKFMVLAKPSKDEPTKSDINIQLGHYDINMYQKSGATEMTINGHILSMDDLPYKSFGELGVEIFKTETGVSMVAPDFGIESINYDQGNVQVRPTLTMKGQLCGICGRNDDQMVEDYRRPDGSVAKDAASHIHSWILPSQSCTEGCNLKHTLVKLEQEIYGEKSKCYNVHPVLRCAKQCRPVKTVDVPTGFHCL</sequence>
<dbReference type="PROSITE" id="PS51233">
    <property type="entry name" value="VWFD"/>
    <property type="match status" value="1"/>
</dbReference>
<reference evidence="3" key="1">
    <citation type="submission" date="2008-10" db="EMBL/GenBank/DDBJ databases">
        <authorList>
            <person name="Lee M.S."/>
            <person name="Gye M.C."/>
        </authorList>
    </citation>
    <scope>NUCLEOTIDE SEQUENCE</scope>
</reference>
<dbReference type="GO" id="GO:0071391">
    <property type="term" value="P:cellular response to estrogen stimulus"/>
    <property type="evidence" value="ECO:0007669"/>
    <property type="project" value="TreeGrafter"/>
</dbReference>
<dbReference type="GO" id="GO:0005319">
    <property type="term" value="F:lipid transporter activity"/>
    <property type="evidence" value="ECO:0007669"/>
    <property type="project" value="TreeGrafter"/>
</dbReference>
<dbReference type="InterPro" id="IPR050733">
    <property type="entry name" value="Vitellogenin/Apolipophorin"/>
</dbReference>
<dbReference type="EMBL" id="FJ387569">
    <property type="protein sequence ID" value="ACJ22899.1"/>
    <property type="molecule type" value="mRNA"/>
</dbReference>
<evidence type="ECO:0000259" key="2">
    <source>
        <dbReference type="PROSITE" id="PS51233"/>
    </source>
</evidence>